<evidence type="ECO:0000313" key="2">
    <source>
        <dbReference type="Proteomes" id="UP001226160"/>
    </source>
</evidence>
<comment type="caution">
    <text evidence="1">The sequence shown here is derived from an EMBL/GenBank/DDBJ whole genome shotgun (WGS) entry which is preliminary data.</text>
</comment>
<reference evidence="1" key="1">
    <citation type="submission" date="2023-05" db="EMBL/GenBank/DDBJ databases">
        <title>Metabolic capabilities are highly conserved among human nasal-associated Corynebacterium species in pangenomic analyses.</title>
        <authorList>
            <person name="Tran T.H."/>
            <person name="Roberts A.Q."/>
            <person name="Escapa I.F."/>
            <person name="Gao W."/>
            <person name="Conlan S."/>
            <person name="Kong H."/>
            <person name="Segre J.A."/>
            <person name="Kelly M.S."/>
            <person name="Lemon K.P."/>
        </authorList>
    </citation>
    <scope>NUCLEOTIDE SEQUENCE</scope>
    <source>
        <strain evidence="1">KPL2654</strain>
    </source>
</reference>
<dbReference type="Proteomes" id="UP001226160">
    <property type="component" value="Unassembled WGS sequence"/>
</dbReference>
<evidence type="ECO:0000313" key="1">
    <source>
        <dbReference type="EMBL" id="MDK4325034.1"/>
    </source>
</evidence>
<organism evidence="1 2">
    <name type="scientific">Corynebacterium propinquum</name>
    <dbReference type="NCBI Taxonomy" id="43769"/>
    <lineage>
        <taxon>Bacteria</taxon>
        <taxon>Bacillati</taxon>
        <taxon>Actinomycetota</taxon>
        <taxon>Actinomycetes</taxon>
        <taxon>Mycobacteriales</taxon>
        <taxon>Corynebacteriaceae</taxon>
        <taxon>Corynebacterium</taxon>
    </lineage>
</organism>
<dbReference type="AlphaFoldDB" id="A0AAP4BRE6"/>
<sequence length="212" mass="23936">MHILDTGPIFKFLTTDCVPELLCALGHNKIHVPKAVELEILDTPNRHRQFERAREVWRRIPDRFREIIPDDATDELRQCCQAVLGMEFEEMYAEPKDRGEHMAILHGVLRARAGEQVILVCDEIAGTNVIKKQAKVLTQAQRRGQFSPGGSIQHADTIQLLWWAIEGGGFNGSREQFLTKYKAMAALDSSMPLTAKKVGLTKSPPWPPDAKR</sequence>
<proteinExistence type="predicted"/>
<accession>A0AAP4BRE6</accession>
<dbReference type="RefSeq" id="WP_147579070.1">
    <property type="nucleotide sequence ID" value="NZ_CABIYR010000005.1"/>
</dbReference>
<name>A0AAP4BRE6_9CORY</name>
<protein>
    <submittedName>
        <fullName evidence="1">Uncharacterized protein</fullName>
    </submittedName>
</protein>
<dbReference type="EMBL" id="JASNVP010000001">
    <property type="protein sequence ID" value="MDK4325034.1"/>
    <property type="molecule type" value="Genomic_DNA"/>
</dbReference>
<gene>
    <name evidence="1" type="ORF">QPX54_00655</name>
</gene>